<gene>
    <name evidence="3" type="ORF">ACFSXZ_00415</name>
</gene>
<proteinExistence type="predicted"/>
<reference evidence="4" key="1">
    <citation type="journal article" date="2019" name="Int. J. Syst. Evol. Microbiol.">
        <title>The Global Catalogue of Microorganisms (GCM) 10K type strain sequencing project: providing services to taxonomists for standard genome sequencing and annotation.</title>
        <authorList>
            <consortium name="The Broad Institute Genomics Platform"/>
            <consortium name="The Broad Institute Genome Sequencing Center for Infectious Disease"/>
            <person name="Wu L."/>
            <person name="Ma J."/>
        </authorList>
    </citation>
    <scope>NUCLEOTIDE SEQUENCE [LARGE SCALE GENOMIC DNA]</scope>
    <source>
        <strain evidence="4">CGMCC 4.7645</strain>
    </source>
</reference>
<dbReference type="RefSeq" id="WP_378259988.1">
    <property type="nucleotide sequence ID" value="NZ_JBHUKR010000001.1"/>
</dbReference>
<sequence length="280" mass="30867">MSFFVLAYVLSWTAWAPYVLSENGLGILHFKFPMVGGTSQLAGVLPGAFVGPILSALLVTAAADGRPGLRVWGGRLVKWRVNWRWYVAVVVGVPAALFFTAIPLSDDHIGSLPTEALVAYVPALIMQMFTTGLSEEPGWRDFALPRMQRRFGPVVGSSILGLLWAVWHFPLFFSDWGGPAVDWLTFVEFTAVCIAFSLVMTWVFNRTRESLPVAILLHTSVNNFFSIAFSGLFPTLTDRDTTHVFLISASIVASVLLIMTRGRLGYRPVDRQPTETIATV</sequence>
<name>A0ABW5FLC0_9PSEU</name>
<keyword evidence="1" id="KW-1133">Transmembrane helix</keyword>
<feature type="domain" description="CAAX prenyl protease 2/Lysostaphin resistance protein A-like" evidence="2">
    <location>
        <begin position="120"/>
        <end position="222"/>
    </location>
</feature>
<keyword evidence="4" id="KW-1185">Reference proteome</keyword>
<feature type="transmembrane region" description="Helical" evidence="1">
    <location>
        <begin position="244"/>
        <end position="262"/>
    </location>
</feature>
<dbReference type="PANTHER" id="PTHR35797:SF1">
    <property type="entry name" value="PROTEASE"/>
    <property type="match status" value="1"/>
</dbReference>
<evidence type="ECO:0000259" key="2">
    <source>
        <dbReference type="Pfam" id="PF02517"/>
    </source>
</evidence>
<feature type="transmembrane region" description="Helical" evidence="1">
    <location>
        <begin position="211"/>
        <end position="232"/>
    </location>
</feature>
<accession>A0ABW5FLC0</accession>
<keyword evidence="1" id="KW-0812">Transmembrane</keyword>
<feature type="transmembrane region" description="Helical" evidence="1">
    <location>
        <begin position="83"/>
        <end position="104"/>
    </location>
</feature>
<dbReference type="Pfam" id="PF02517">
    <property type="entry name" value="Rce1-like"/>
    <property type="match status" value="1"/>
</dbReference>
<feature type="transmembrane region" description="Helical" evidence="1">
    <location>
        <begin position="154"/>
        <end position="171"/>
    </location>
</feature>
<dbReference type="InterPro" id="IPR042150">
    <property type="entry name" value="MmRce1-like"/>
</dbReference>
<feature type="transmembrane region" description="Helical" evidence="1">
    <location>
        <begin position="183"/>
        <end position="204"/>
    </location>
</feature>
<comment type="caution">
    <text evidence="3">The sequence shown here is derived from an EMBL/GenBank/DDBJ whole genome shotgun (WGS) entry which is preliminary data.</text>
</comment>
<dbReference type="PANTHER" id="PTHR35797">
    <property type="entry name" value="PROTEASE-RELATED"/>
    <property type="match status" value="1"/>
</dbReference>
<evidence type="ECO:0000313" key="4">
    <source>
        <dbReference type="Proteomes" id="UP001597417"/>
    </source>
</evidence>
<feature type="transmembrane region" description="Helical" evidence="1">
    <location>
        <begin position="45"/>
        <end position="63"/>
    </location>
</feature>
<dbReference type="Proteomes" id="UP001597417">
    <property type="component" value="Unassembled WGS sequence"/>
</dbReference>
<keyword evidence="1" id="KW-0472">Membrane</keyword>
<organism evidence="3 4">
    <name type="scientific">Amycolatopsis pigmentata</name>
    <dbReference type="NCBI Taxonomy" id="450801"/>
    <lineage>
        <taxon>Bacteria</taxon>
        <taxon>Bacillati</taxon>
        <taxon>Actinomycetota</taxon>
        <taxon>Actinomycetes</taxon>
        <taxon>Pseudonocardiales</taxon>
        <taxon>Pseudonocardiaceae</taxon>
        <taxon>Amycolatopsis</taxon>
    </lineage>
</organism>
<evidence type="ECO:0000256" key="1">
    <source>
        <dbReference type="SAM" id="Phobius"/>
    </source>
</evidence>
<evidence type="ECO:0000313" key="3">
    <source>
        <dbReference type="EMBL" id="MFD2414791.1"/>
    </source>
</evidence>
<protein>
    <submittedName>
        <fullName evidence="3">Type II CAAX prenyl endopeptidase Rce1 family protein</fullName>
    </submittedName>
</protein>
<dbReference type="EMBL" id="JBHUKR010000001">
    <property type="protein sequence ID" value="MFD2414791.1"/>
    <property type="molecule type" value="Genomic_DNA"/>
</dbReference>
<dbReference type="InterPro" id="IPR003675">
    <property type="entry name" value="Rce1/LyrA-like_dom"/>
</dbReference>
<feature type="transmembrane region" description="Helical" evidence="1">
    <location>
        <begin position="116"/>
        <end position="133"/>
    </location>
</feature>